<organism evidence="1 2">
    <name type="scientific">Porites lobata</name>
    <dbReference type="NCBI Taxonomy" id="104759"/>
    <lineage>
        <taxon>Eukaryota</taxon>
        <taxon>Metazoa</taxon>
        <taxon>Cnidaria</taxon>
        <taxon>Anthozoa</taxon>
        <taxon>Hexacorallia</taxon>
        <taxon>Scleractinia</taxon>
        <taxon>Fungiina</taxon>
        <taxon>Poritidae</taxon>
        <taxon>Porites</taxon>
    </lineage>
</organism>
<sequence length="307" mass="35246">LFSKVEVGIKAANCASASIKISEDLGFLDLGRIDQDYIKDPDLREILADTKLDINKAEVFEDKKLRLITSVIYSERFEIKGKIESKMEVDGEVNVPVHPLAQLKAKIGKCKIPPKIARRNTRGPFLFKCCRVIYNKEKNRLELPRGELVGKTIFRGDEDDEDDEEYKNSAVSLEDGEETNLTDSFTTEDSAKLEDIKKSVLMPSKNREERKERVKKYLQWFVEALTTGKKSLSLDEPLTDEDCQFLRSIFVPAIKDRSTFSLPKNFDEEKIQGYAIVLKIISDLSEESWDEIEKAWAEEEEHLEDNK</sequence>
<feature type="non-terminal residue" evidence="1">
    <location>
        <position position="1"/>
    </location>
</feature>
<keyword evidence="2" id="KW-1185">Reference proteome</keyword>
<proteinExistence type="predicted"/>
<comment type="caution">
    <text evidence="1">The sequence shown here is derived from an EMBL/GenBank/DDBJ whole genome shotgun (WGS) entry which is preliminary data.</text>
</comment>
<protein>
    <submittedName>
        <fullName evidence="1">Uncharacterized protein</fullName>
    </submittedName>
</protein>
<dbReference type="Proteomes" id="UP001159405">
    <property type="component" value="Unassembled WGS sequence"/>
</dbReference>
<evidence type="ECO:0000313" key="2">
    <source>
        <dbReference type="Proteomes" id="UP001159405"/>
    </source>
</evidence>
<accession>A0ABN8R402</accession>
<gene>
    <name evidence="1" type="ORF">PLOB_00014681</name>
</gene>
<reference evidence="1 2" key="1">
    <citation type="submission" date="2022-05" db="EMBL/GenBank/DDBJ databases">
        <authorList>
            <consortium name="Genoscope - CEA"/>
            <person name="William W."/>
        </authorList>
    </citation>
    <scope>NUCLEOTIDE SEQUENCE [LARGE SCALE GENOMIC DNA]</scope>
</reference>
<evidence type="ECO:0000313" key="1">
    <source>
        <dbReference type="EMBL" id="CAH3174123.1"/>
    </source>
</evidence>
<name>A0ABN8R402_9CNID</name>
<dbReference type="EMBL" id="CALNXK010000188">
    <property type="protein sequence ID" value="CAH3174123.1"/>
    <property type="molecule type" value="Genomic_DNA"/>
</dbReference>